<gene>
    <name evidence="2" type="ORF">SAMN04488000_1347</name>
</gene>
<feature type="transmembrane region" description="Helical" evidence="1">
    <location>
        <begin position="134"/>
        <end position="151"/>
    </location>
</feature>
<keyword evidence="1" id="KW-0472">Membrane</keyword>
<feature type="transmembrane region" description="Helical" evidence="1">
    <location>
        <begin position="59"/>
        <end position="79"/>
    </location>
</feature>
<accession>A0A1H9XFI5</accession>
<feature type="transmembrane region" description="Helical" evidence="1">
    <location>
        <begin position="261"/>
        <end position="282"/>
    </location>
</feature>
<dbReference type="EMBL" id="FOFV01000034">
    <property type="protein sequence ID" value="SES44617.1"/>
    <property type="molecule type" value="Genomic_DNA"/>
</dbReference>
<dbReference type="STRING" id="65499.SAMN04488000_1347"/>
<feature type="transmembrane region" description="Helical" evidence="1">
    <location>
        <begin position="192"/>
        <end position="214"/>
    </location>
</feature>
<name>A0A1H9XFI5_9PSEU</name>
<evidence type="ECO:0000313" key="2">
    <source>
        <dbReference type="EMBL" id="SES44617.1"/>
    </source>
</evidence>
<protein>
    <submittedName>
        <fullName evidence="2">Uncharacterized protein</fullName>
    </submittedName>
</protein>
<dbReference type="AlphaFoldDB" id="A0A1H9XFI5"/>
<dbReference type="Proteomes" id="UP000199503">
    <property type="component" value="Unassembled WGS sequence"/>
</dbReference>
<evidence type="ECO:0000256" key="1">
    <source>
        <dbReference type="SAM" id="Phobius"/>
    </source>
</evidence>
<reference evidence="3" key="1">
    <citation type="submission" date="2016-10" db="EMBL/GenBank/DDBJ databases">
        <authorList>
            <person name="Varghese N."/>
            <person name="Submissions S."/>
        </authorList>
    </citation>
    <scope>NUCLEOTIDE SEQUENCE [LARGE SCALE GENOMIC DNA]</scope>
    <source>
        <strain evidence="3">DSM 44437</strain>
    </source>
</reference>
<feature type="transmembrane region" description="Helical" evidence="1">
    <location>
        <begin position="99"/>
        <end position="122"/>
    </location>
</feature>
<feature type="transmembrane region" description="Helical" evidence="1">
    <location>
        <begin position="31"/>
        <end position="47"/>
    </location>
</feature>
<feature type="transmembrane region" description="Helical" evidence="1">
    <location>
        <begin position="226"/>
        <end position="249"/>
    </location>
</feature>
<proteinExistence type="predicted"/>
<evidence type="ECO:0000313" key="3">
    <source>
        <dbReference type="Proteomes" id="UP000199503"/>
    </source>
</evidence>
<keyword evidence="1" id="KW-1133">Transmembrane helix</keyword>
<dbReference type="OrthoDB" id="343560at2"/>
<keyword evidence="1" id="KW-0812">Transmembrane</keyword>
<keyword evidence="3" id="KW-1185">Reference proteome</keyword>
<organism evidence="2 3">
    <name type="scientific">Lentzea albida</name>
    <dbReference type="NCBI Taxonomy" id="65499"/>
    <lineage>
        <taxon>Bacteria</taxon>
        <taxon>Bacillati</taxon>
        <taxon>Actinomycetota</taxon>
        <taxon>Actinomycetes</taxon>
        <taxon>Pseudonocardiales</taxon>
        <taxon>Pseudonocardiaceae</taxon>
        <taxon>Lentzea</taxon>
    </lineage>
</organism>
<sequence length="294" mass="30691">MAGLAVFSLVALLVDDRLLMGQPVWTKPLKFALSTLLYSVSVSWVLSRVTRFRRVADAAATVFVVSFLVELAWITWSAARGRMSHFGVATPLESVLYQVAGLIGVVVWIMSAIVCVALMLSATENRAQVWSMRAGMLIALAGMAVGALMTSPTPEQVAGPSDLRGAHSVGVADGGAALPLLGWSTEGGDLRIPHFIGMHALQVLPLVLAALRLAGRRLPALRRPEVEFQLVLITSAGYAALLGLLLWQALRGQSIVSPDGLTAGAGVAAVICLGAATAAVVLRAGRGTKAIPVG</sequence>